<dbReference type="AlphaFoldDB" id="F8GUP3"/>
<name>F8GUP3_CUPNN</name>
<protein>
    <submittedName>
        <fullName evidence="2">Uncharacterized protein</fullName>
    </submittedName>
</protein>
<accession>F8GUP3</accession>
<feature type="region of interest" description="Disordered" evidence="1">
    <location>
        <begin position="49"/>
        <end position="71"/>
    </location>
</feature>
<dbReference type="HOGENOM" id="CLU_2733257_0_0_4"/>
<reference evidence="2 3" key="1">
    <citation type="journal article" date="2011" name="J. Bacteriol.">
        <title>Complete genome sequence of the type strain Cupriavidus necator N-1.</title>
        <authorList>
            <person name="Poehlein A."/>
            <person name="Kusian B."/>
            <person name="Friedrich B."/>
            <person name="Daniel R."/>
            <person name="Bowien B."/>
        </authorList>
    </citation>
    <scope>NUCLEOTIDE SEQUENCE [LARGE SCALE GENOMIC DNA]</scope>
    <source>
        <strain evidence="3">ATCC 43291 / DSM 13513 / CCUG 52238 / LMG 8453 / N-1</strain>
        <plasmid evidence="2 3">pBB1</plasmid>
    </source>
</reference>
<evidence type="ECO:0000313" key="2">
    <source>
        <dbReference type="EMBL" id="AEI82447.1"/>
    </source>
</evidence>
<keyword evidence="2" id="KW-0614">Plasmid</keyword>
<organism evidence="2 3">
    <name type="scientific">Cupriavidus necator (strain ATCC 43291 / DSM 13513 / CCUG 52238 / LMG 8453 / N-1)</name>
    <name type="common">Ralstonia eutropha</name>
    <dbReference type="NCBI Taxonomy" id="1042878"/>
    <lineage>
        <taxon>Bacteria</taxon>
        <taxon>Pseudomonadati</taxon>
        <taxon>Pseudomonadota</taxon>
        <taxon>Betaproteobacteria</taxon>
        <taxon>Burkholderiales</taxon>
        <taxon>Burkholderiaceae</taxon>
        <taxon>Cupriavidus</taxon>
    </lineage>
</organism>
<dbReference type="KEGG" id="cnc:CNE_BB1p10390"/>
<evidence type="ECO:0000313" key="3">
    <source>
        <dbReference type="Proteomes" id="UP000006798"/>
    </source>
</evidence>
<geneLocation type="plasmid" evidence="2 3">
    <name>pBB1</name>
</geneLocation>
<sequence length="71" mass="8283">MLVVPSDLVENDPLELLAREPFIRYDRSVLGGQLVERYLREHDIVPRERLELDPMNEGGSDSKKRRTRHAV</sequence>
<proteinExistence type="predicted"/>
<dbReference type="Proteomes" id="UP000006798">
    <property type="component" value="Plasmid pBB1"/>
</dbReference>
<evidence type="ECO:0000256" key="1">
    <source>
        <dbReference type="SAM" id="MobiDB-lite"/>
    </source>
</evidence>
<dbReference type="EMBL" id="CP002879">
    <property type="protein sequence ID" value="AEI82447.1"/>
    <property type="molecule type" value="Genomic_DNA"/>
</dbReference>
<gene>
    <name evidence="2" type="ordered locus">CNE_BB1p10390</name>
</gene>